<evidence type="ECO:0000256" key="13">
    <source>
        <dbReference type="SAM" id="MobiDB-lite"/>
    </source>
</evidence>
<evidence type="ECO:0000256" key="2">
    <source>
        <dbReference type="ARBA" id="ARBA00004123"/>
    </source>
</evidence>
<evidence type="ECO:0000256" key="4">
    <source>
        <dbReference type="ARBA" id="ARBA00022723"/>
    </source>
</evidence>
<evidence type="ECO:0000256" key="12">
    <source>
        <dbReference type="ARBA" id="ARBA00023254"/>
    </source>
</evidence>
<keyword evidence="8" id="KW-0460">Magnesium</keyword>
<proteinExistence type="predicted"/>
<comment type="subcellular location">
    <subcellularLocation>
        <location evidence="2">Nucleus</location>
    </subcellularLocation>
</comment>
<protein>
    <submittedName>
        <fullName evidence="14">Uncharacterized protein</fullName>
    </submittedName>
</protein>
<evidence type="ECO:0000313" key="14">
    <source>
        <dbReference type="EMBL" id="PBK96604.1"/>
    </source>
</evidence>
<evidence type="ECO:0000256" key="9">
    <source>
        <dbReference type="ARBA" id="ARBA00023172"/>
    </source>
</evidence>
<evidence type="ECO:0000256" key="5">
    <source>
        <dbReference type="ARBA" id="ARBA00022759"/>
    </source>
</evidence>
<keyword evidence="3" id="KW-0540">Nuclease</keyword>
<evidence type="ECO:0000256" key="10">
    <source>
        <dbReference type="ARBA" id="ARBA00023204"/>
    </source>
</evidence>
<gene>
    <name evidence="14" type="ORF">ARMGADRAFT_1163019</name>
</gene>
<dbReference type="Gene3D" id="1.10.150.670">
    <property type="entry name" value="Crossover junction endonuclease EME1, DNA-binding domain"/>
    <property type="match status" value="1"/>
</dbReference>
<evidence type="ECO:0000313" key="15">
    <source>
        <dbReference type="Proteomes" id="UP000217790"/>
    </source>
</evidence>
<feature type="compositionally biased region" description="Acidic residues" evidence="13">
    <location>
        <begin position="79"/>
        <end position="91"/>
    </location>
</feature>
<keyword evidence="10" id="KW-0234">DNA repair</keyword>
<dbReference type="Proteomes" id="UP000217790">
    <property type="component" value="Unassembled WGS sequence"/>
</dbReference>
<dbReference type="GO" id="GO:0000712">
    <property type="term" value="P:resolution of meiotic recombination intermediates"/>
    <property type="evidence" value="ECO:0007669"/>
    <property type="project" value="TreeGrafter"/>
</dbReference>
<feature type="compositionally biased region" description="Low complexity" evidence="13">
    <location>
        <begin position="22"/>
        <end position="31"/>
    </location>
</feature>
<keyword evidence="4" id="KW-0479">Metal-binding</keyword>
<dbReference type="PANTHER" id="PTHR21077">
    <property type="entry name" value="EME1 PROTEIN"/>
    <property type="match status" value="1"/>
</dbReference>
<keyword evidence="6" id="KW-0227">DNA damage</keyword>
<feature type="compositionally biased region" description="Low complexity" evidence="13">
    <location>
        <begin position="58"/>
        <end position="72"/>
    </location>
</feature>
<dbReference type="Pfam" id="PF21292">
    <property type="entry name" value="EME1-MUS81_C"/>
    <property type="match status" value="1"/>
</dbReference>
<dbReference type="InterPro" id="IPR042530">
    <property type="entry name" value="EME1/EME2_C"/>
</dbReference>
<dbReference type="GO" id="GO:0006302">
    <property type="term" value="P:double-strand break repair"/>
    <property type="evidence" value="ECO:0007669"/>
    <property type="project" value="TreeGrafter"/>
</dbReference>
<evidence type="ECO:0000256" key="8">
    <source>
        <dbReference type="ARBA" id="ARBA00022842"/>
    </source>
</evidence>
<organism evidence="14 15">
    <name type="scientific">Armillaria gallica</name>
    <name type="common">Bulbous honey fungus</name>
    <name type="synonym">Armillaria bulbosa</name>
    <dbReference type="NCBI Taxonomy" id="47427"/>
    <lineage>
        <taxon>Eukaryota</taxon>
        <taxon>Fungi</taxon>
        <taxon>Dikarya</taxon>
        <taxon>Basidiomycota</taxon>
        <taxon>Agaricomycotina</taxon>
        <taxon>Agaricomycetes</taxon>
        <taxon>Agaricomycetidae</taxon>
        <taxon>Agaricales</taxon>
        <taxon>Marasmiineae</taxon>
        <taxon>Physalacriaceae</taxon>
        <taxon>Armillaria</taxon>
    </lineage>
</organism>
<evidence type="ECO:0000256" key="3">
    <source>
        <dbReference type="ARBA" id="ARBA00022722"/>
    </source>
</evidence>
<dbReference type="OrthoDB" id="343092at2759"/>
<dbReference type="PANTHER" id="PTHR21077:SF5">
    <property type="entry name" value="CROSSOVER JUNCTION ENDONUCLEASE MMS4"/>
    <property type="match status" value="1"/>
</dbReference>
<accession>A0A2H3DRV9</accession>
<evidence type="ECO:0000256" key="11">
    <source>
        <dbReference type="ARBA" id="ARBA00023242"/>
    </source>
</evidence>
<name>A0A2H3DRV9_ARMGA</name>
<evidence type="ECO:0000256" key="1">
    <source>
        <dbReference type="ARBA" id="ARBA00001946"/>
    </source>
</evidence>
<dbReference type="Gene3D" id="3.40.50.10130">
    <property type="match status" value="1"/>
</dbReference>
<dbReference type="GO" id="GO:0008821">
    <property type="term" value="F:crossover junction DNA endonuclease activity"/>
    <property type="evidence" value="ECO:0007669"/>
    <property type="project" value="TreeGrafter"/>
</dbReference>
<keyword evidence="9" id="KW-0233">DNA recombination</keyword>
<sequence>MASSSYPDIWEISDDEYDERPFQSSFPSSSQLTVDSNTKNEVVVISDTDSDDDPPPSSSQIPSSSQPRPSSPVAIDLTLSDDDERYYDDELPTFRATAPDNDSDSDLPPPELLSQSPRKRRLSQSINSDADASPTKRAKSQSSSPVKTPLASASSSPAKDQNKPTRKRKTSQERRDEEREKDARKTQKTRERELKKAADLAAKERKKQEKIEAAAMLAQKKAETAAMKDANKLQNDKREMVKNMTLILSDSFQHAHADLLPSLKERFRELRGTILFGRQLLRDHHTIQWKMRSNKRYNVETRNWIPCEEHEVLQSTSLLYITGTNLVHLVRTKMLEQTVKDFRNACGSQSSHHQTFIMVERLERERQRNAVHQALASLNITCHTHHVFVESVEEAVERLYNITADIGIKPYKLIERSHLPFCADFKQIESGKTYKETWNRMLRQIPGVTFSGAQGILEQYPTVSSLFRKYAENPGAGELLLQDCVVRERADGVQNARRLNKALSTRVHTVMCGQDELEVVARGA</sequence>
<dbReference type="AlphaFoldDB" id="A0A2H3DRV9"/>
<keyword evidence="12" id="KW-0469">Meiosis</keyword>
<dbReference type="OMA" id="EPCPLTI"/>
<keyword evidence="5" id="KW-0255">Endonuclease</keyword>
<feature type="compositionally biased region" description="Polar residues" evidence="13">
    <location>
        <begin position="140"/>
        <end position="159"/>
    </location>
</feature>
<dbReference type="STRING" id="47427.A0A2H3DRV9"/>
<dbReference type="InParanoid" id="A0A2H3DRV9"/>
<evidence type="ECO:0000256" key="7">
    <source>
        <dbReference type="ARBA" id="ARBA00022801"/>
    </source>
</evidence>
<dbReference type="GO" id="GO:0031297">
    <property type="term" value="P:replication fork processing"/>
    <property type="evidence" value="ECO:0007669"/>
    <property type="project" value="TreeGrafter"/>
</dbReference>
<keyword evidence="7" id="KW-0378">Hydrolase</keyword>
<feature type="region of interest" description="Disordered" evidence="13">
    <location>
        <begin position="1"/>
        <end position="205"/>
    </location>
</feature>
<dbReference type="GO" id="GO:0046872">
    <property type="term" value="F:metal ion binding"/>
    <property type="evidence" value="ECO:0007669"/>
    <property type="project" value="UniProtKB-KW"/>
</dbReference>
<dbReference type="GO" id="GO:0031573">
    <property type="term" value="P:mitotic intra-S DNA damage checkpoint signaling"/>
    <property type="evidence" value="ECO:0007669"/>
    <property type="project" value="TreeGrafter"/>
</dbReference>
<feature type="compositionally biased region" description="Basic and acidic residues" evidence="13">
    <location>
        <begin position="170"/>
        <end position="205"/>
    </location>
</feature>
<evidence type="ECO:0000256" key="6">
    <source>
        <dbReference type="ARBA" id="ARBA00022763"/>
    </source>
</evidence>
<dbReference type="EMBL" id="KZ293650">
    <property type="protein sequence ID" value="PBK96604.1"/>
    <property type="molecule type" value="Genomic_DNA"/>
</dbReference>
<dbReference type="InterPro" id="IPR033310">
    <property type="entry name" value="Mms4/EME1/EME2"/>
</dbReference>
<keyword evidence="11" id="KW-0539">Nucleus</keyword>
<keyword evidence="15" id="KW-1185">Reference proteome</keyword>
<reference evidence="15" key="1">
    <citation type="journal article" date="2017" name="Nat. Ecol. Evol.">
        <title>Genome expansion and lineage-specific genetic innovations in the forest pathogenic fungi Armillaria.</title>
        <authorList>
            <person name="Sipos G."/>
            <person name="Prasanna A.N."/>
            <person name="Walter M.C."/>
            <person name="O'Connor E."/>
            <person name="Balint B."/>
            <person name="Krizsan K."/>
            <person name="Kiss B."/>
            <person name="Hess J."/>
            <person name="Varga T."/>
            <person name="Slot J."/>
            <person name="Riley R."/>
            <person name="Boka B."/>
            <person name="Rigling D."/>
            <person name="Barry K."/>
            <person name="Lee J."/>
            <person name="Mihaltcheva S."/>
            <person name="LaButti K."/>
            <person name="Lipzen A."/>
            <person name="Waldron R."/>
            <person name="Moloney N.M."/>
            <person name="Sperisen C."/>
            <person name="Kredics L."/>
            <person name="Vagvoelgyi C."/>
            <person name="Patrignani A."/>
            <person name="Fitzpatrick D."/>
            <person name="Nagy I."/>
            <person name="Doyle S."/>
            <person name="Anderson J.B."/>
            <person name="Grigoriev I.V."/>
            <person name="Gueldener U."/>
            <person name="Muensterkoetter M."/>
            <person name="Nagy L.G."/>
        </authorList>
    </citation>
    <scope>NUCLEOTIDE SEQUENCE [LARGE SCALE GENOMIC DNA]</scope>
    <source>
        <strain evidence="15">Ar21-2</strain>
    </source>
</reference>
<dbReference type="GO" id="GO:0048476">
    <property type="term" value="C:Holliday junction resolvase complex"/>
    <property type="evidence" value="ECO:0007669"/>
    <property type="project" value="InterPro"/>
</dbReference>
<dbReference type="GO" id="GO:0005634">
    <property type="term" value="C:nucleus"/>
    <property type="evidence" value="ECO:0007669"/>
    <property type="project" value="UniProtKB-SubCell"/>
</dbReference>
<comment type="cofactor">
    <cofactor evidence="1">
        <name>Mg(2+)</name>
        <dbReference type="ChEBI" id="CHEBI:18420"/>
    </cofactor>
</comment>